<name>A0ABU5KF87_9ACTN</name>
<reference evidence="2 3" key="1">
    <citation type="submission" date="2023-11" db="EMBL/GenBank/DDBJ databases">
        <title>Novel species in genus Nocardioides.</title>
        <authorList>
            <person name="Zhou H."/>
        </authorList>
    </citation>
    <scope>NUCLEOTIDE SEQUENCE [LARGE SCALE GENOMIC DNA]</scope>
    <source>
        <strain evidence="2 3">S-58</strain>
    </source>
</reference>
<keyword evidence="3" id="KW-1185">Reference proteome</keyword>
<feature type="coiled-coil region" evidence="1">
    <location>
        <begin position="79"/>
        <end position="106"/>
    </location>
</feature>
<keyword evidence="1" id="KW-0175">Coiled coil</keyword>
<proteinExistence type="predicted"/>
<dbReference type="SUPFAM" id="SSF46966">
    <property type="entry name" value="Spectrin repeat"/>
    <property type="match status" value="1"/>
</dbReference>
<protein>
    <submittedName>
        <fullName evidence="2">Uncharacterized protein</fullName>
    </submittedName>
</protein>
<evidence type="ECO:0000313" key="3">
    <source>
        <dbReference type="Proteomes" id="UP001291999"/>
    </source>
</evidence>
<accession>A0ABU5KF87</accession>
<dbReference type="EMBL" id="JAXQPW010000007">
    <property type="protein sequence ID" value="MDZ5663488.1"/>
    <property type="molecule type" value="Genomic_DNA"/>
</dbReference>
<dbReference type="Proteomes" id="UP001291999">
    <property type="component" value="Unassembled WGS sequence"/>
</dbReference>
<dbReference type="Gene3D" id="1.20.58.60">
    <property type="match status" value="1"/>
</dbReference>
<comment type="caution">
    <text evidence="2">The sequence shown here is derived from an EMBL/GenBank/DDBJ whole genome shotgun (WGS) entry which is preliminary data.</text>
</comment>
<organism evidence="2 3">
    <name type="scientific">Nocardioides renjunii</name>
    <dbReference type="NCBI Taxonomy" id="3095075"/>
    <lineage>
        <taxon>Bacteria</taxon>
        <taxon>Bacillati</taxon>
        <taxon>Actinomycetota</taxon>
        <taxon>Actinomycetes</taxon>
        <taxon>Propionibacteriales</taxon>
        <taxon>Nocardioidaceae</taxon>
        <taxon>Nocardioides</taxon>
    </lineage>
</organism>
<dbReference type="RefSeq" id="WP_322425275.1">
    <property type="nucleotide sequence ID" value="NZ_JAXQPW010000007.1"/>
</dbReference>
<evidence type="ECO:0000313" key="2">
    <source>
        <dbReference type="EMBL" id="MDZ5663488.1"/>
    </source>
</evidence>
<sequence>MLPSSGEEPRCAASWDRFWQVAAEVQANIARREQVIGQLERMGHAQKDFDEVDRAFREFERDMRRLRSAAQALPGLVSEAGCDAELEELRRNLNRLSKSWRDLKSTWRHRIPRRASGD</sequence>
<gene>
    <name evidence="2" type="ORF">SFC79_17070</name>
</gene>
<evidence type="ECO:0000256" key="1">
    <source>
        <dbReference type="SAM" id="Coils"/>
    </source>
</evidence>